<protein>
    <submittedName>
        <fullName evidence="1">Uncharacterized protein</fullName>
    </submittedName>
</protein>
<dbReference type="AlphaFoldDB" id="T1KWJ7"/>
<dbReference type="EMBL" id="CAEY01000644">
    <property type="status" value="NOT_ANNOTATED_CDS"/>
    <property type="molecule type" value="Genomic_DNA"/>
</dbReference>
<reference evidence="2" key="1">
    <citation type="submission" date="2011-08" db="EMBL/GenBank/DDBJ databases">
        <authorList>
            <person name="Rombauts S."/>
        </authorList>
    </citation>
    <scope>NUCLEOTIDE SEQUENCE</scope>
    <source>
        <strain evidence="2">London</strain>
    </source>
</reference>
<organism evidence="1 2">
    <name type="scientific">Tetranychus urticae</name>
    <name type="common">Two-spotted spider mite</name>
    <dbReference type="NCBI Taxonomy" id="32264"/>
    <lineage>
        <taxon>Eukaryota</taxon>
        <taxon>Metazoa</taxon>
        <taxon>Ecdysozoa</taxon>
        <taxon>Arthropoda</taxon>
        <taxon>Chelicerata</taxon>
        <taxon>Arachnida</taxon>
        <taxon>Acari</taxon>
        <taxon>Acariformes</taxon>
        <taxon>Trombidiformes</taxon>
        <taxon>Prostigmata</taxon>
        <taxon>Eleutherengona</taxon>
        <taxon>Raphignathae</taxon>
        <taxon>Tetranychoidea</taxon>
        <taxon>Tetranychidae</taxon>
        <taxon>Tetranychus</taxon>
    </lineage>
</organism>
<evidence type="ECO:0000313" key="1">
    <source>
        <dbReference type="EnsemblMetazoa" id="tetur24g01880.1"/>
    </source>
</evidence>
<keyword evidence="2" id="KW-1185">Reference proteome</keyword>
<sequence length="20" mass="2280">MGFMCHENINKMLNSLLING</sequence>
<name>T1KWJ7_TETUR</name>
<accession>T1KWJ7</accession>
<dbReference type="EnsemblMetazoa" id="tetur24g01880.1">
    <property type="protein sequence ID" value="tetur24g01880.1"/>
    <property type="gene ID" value="tetur24g01880"/>
</dbReference>
<reference evidence="1" key="2">
    <citation type="submission" date="2015-06" db="UniProtKB">
        <authorList>
            <consortium name="EnsemblMetazoa"/>
        </authorList>
    </citation>
    <scope>IDENTIFICATION</scope>
</reference>
<proteinExistence type="predicted"/>
<dbReference type="HOGENOM" id="CLU_3428686_0_0_1"/>
<dbReference type="Proteomes" id="UP000015104">
    <property type="component" value="Unassembled WGS sequence"/>
</dbReference>
<evidence type="ECO:0000313" key="2">
    <source>
        <dbReference type="Proteomes" id="UP000015104"/>
    </source>
</evidence>